<dbReference type="InterPro" id="IPR036388">
    <property type="entry name" value="WH-like_DNA-bd_sf"/>
</dbReference>
<evidence type="ECO:0000259" key="3">
    <source>
        <dbReference type="Pfam" id="PF04967"/>
    </source>
</evidence>
<keyword evidence="2" id="KW-0804">Transcription</keyword>
<protein>
    <submittedName>
        <fullName evidence="5">Helix-turn-helix domain-containing protein</fullName>
    </submittedName>
</protein>
<evidence type="ECO:0000256" key="1">
    <source>
        <dbReference type="ARBA" id="ARBA00023015"/>
    </source>
</evidence>
<comment type="caution">
    <text evidence="5">The sequence shown here is derived from an EMBL/GenBank/DDBJ whole genome shotgun (WGS) entry which is preliminary data.</text>
</comment>
<dbReference type="InterPro" id="IPR013324">
    <property type="entry name" value="RNA_pol_sigma_r3/r4-like"/>
</dbReference>
<dbReference type="AlphaFoldDB" id="A0ABD5WTC8"/>
<name>A0ABD5WTC8_9EURY</name>
<dbReference type="GeneID" id="79304080"/>
<evidence type="ECO:0000313" key="5">
    <source>
        <dbReference type="EMBL" id="MFC7082479.1"/>
    </source>
</evidence>
<sequence length="216" mass="24644">MSFVAEFSVSADDFALGDALAAVPEMQVEVERLATHSREWVMPFLWVSGGDPDAFGDALADDETVADVKTLDRLGDTRLYMVEWSESVKRLVDTMIDKHAIVQEAVARHEWFLKLRFADENQLSAFYRHFGPDFELHRKQRTTEPKHREFGLTPEQRETLVLASEMGYFSVPREATVEDLADHLGISTNSVSQRLRRAHDALVRNTLLANGRRRPE</sequence>
<keyword evidence="6" id="KW-1185">Reference proteome</keyword>
<evidence type="ECO:0000313" key="6">
    <source>
        <dbReference type="Proteomes" id="UP001596407"/>
    </source>
</evidence>
<keyword evidence="1" id="KW-0805">Transcription regulation</keyword>
<organism evidence="5 6">
    <name type="scientific">Halorussus caseinilyticus</name>
    <dbReference type="NCBI Taxonomy" id="3034025"/>
    <lineage>
        <taxon>Archaea</taxon>
        <taxon>Methanobacteriati</taxon>
        <taxon>Methanobacteriota</taxon>
        <taxon>Stenosarchaea group</taxon>
        <taxon>Halobacteria</taxon>
        <taxon>Halobacteriales</taxon>
        <taxon>Haladaptataceae</taxon>
        <taxon>Halorussus</taxon>
    </lineage>
</organism>
<dbReference type="SUPFAM" id="SSF88659">
    <property type="entry name" value="Sigma3 and sigma4 domains of RNA polymerase sigma factors"/>
    <property type="match status" value="1"/>
</dbReference>
<dbReference type="Gene3D" id="1.10.10.10">
    <property type="entry name" value="Winged helix-like DNA-binding domain superfamily/Winged helix DNA-binding domain"/>
    <property type="match status" value="1"/>
</dbReference>
<dbReference type="Pfam" id="PF04967">
    <property type="entry name" value="HTH_10"/>
    <property type="match status" value="1"/>
</dbReference>
<dbReference type="InterPro" id="IPR031803">
    <property type="entry name" value="BAT_GAF/HTH-assoc"/>
</dbReference>
<feature type="domain" description="Bacterioopsin transcriptional activator GAF and HTH associated" evidence="4">
    <location>
        <begin position="6"/>
        <end position="147"/>
    </location>
</feature>
<dbReference type="Pfam" id="PF15915">
    <property type="entry name" value="BAT"/>
    <property type="match status" value="1"/>
</dbReference>
<reference evidence="5 6" key="1">
    <citation type="journal article" date="2019" name="Int. J. Syst. Evol. Microbiol.">
        <title>The Global Catalogue of Microorganisms (GCM) 10K type strain sequencing project: providing services to taxonomists for standard genome sequencing and annotation.</title>
        <authorList>
            <consortium name="The Broad Institute Genomics Platform"/>
            <consortium name="The Broad Institute Genome Sequencing Center for Infectious Disease"/>
            <person name="Wu L."/>
            <person name="Ma J."/>
        </authorList>
    </citation>
    <scope>NUCLEOTIDE SEQUENCE [LARGE SCALE GENOMIC DNA]</scope>
    <source>
        <strain evidence="5 6">DT72</strain>
    </source>
</reference>
<evidence type="ECO:0000256" key="2">
    <source>
        <dbReference type="ARBA" id="ARBA00023163"/>
    </source>
</evidence>
<proteinExistence type="predicted"/>
<accession>A0ABD5WTC8</accession>
<dbReference type="Proteomes" id="UP001596407">
    <property type="component" value="Unassembled WGS sequence"/>
</dbReference>
<gene>
    <name evidence="5" type="ORF">ACFQJ6_22725</name>
</gene>
<dbReference type="InterPro" id="IPR007050">
    <property type="entry name" value="HTH_bacterioopsin"/>
</dbReference>
<feature type="domain" description="HTH bat-type" evidence="3">
    <location>
        <begin position="152"/>
        <end position="203"/>
    </location>
</feature>
<dbReference type="PANTHER" id="PTHR34236:SF1">
    <property type="entry name" value="DIMETHYL SULFOXIDE REDUCTASE TRANSCRIPTIONAL ACTIVATOR"/>
    <property type="match status" value="1"/>
</dbReference>
<dbReference type="EMBL" id="JBHSZH010000005">
    <property type="protein sequence ID" value="MFC7082479.1"/>
    <property type="molecule type" value="Genomic_DNA"/>
</dbReference>
<dbReference type="PANTHER" id="PTHR34236">
    <property type="entry name" value="DIMETHYL SULFOXIDE REDUCTASE TRANSCRIPTIONAL ACTIVATOR"/>
    <property type="match status" value="1"/>
</dbReference>
<dbReference type="RefSeq" id="WP_276279505.1">
    <property type="nucleotide sequence ID" value="NZ_CP119809.1"/>
</dbReference>
<evidence type="ECO:0000259" key="4">
    <source>
        <dbReference type="Pfam" id="PF15915"/>
    </source>
</evidence>